<dbReference type="AlphaFoldDB" id="A0A7G9Z785"/>
<dbReference type="EMBL" id="MT631645">
    <property type="protein sequence ID" value="QNO56119.1"/>
    <property type="molecule type" value="Genomic_DNA"/>
</dbReference>
<sequence length="85" mass="9929">MSYNNIQLEVSEMEKLHLPIIIELDEDKYYIVSCPVFRGCHSYGETIDEALENIREVIEMCLEETKVEELNKFVGFRELEVASNV</sequence>
<dbReference type="InterPro" id="IPR035069">
    <property type="entry name" value="TTHA1013/TTHA0281-like"/>
</dbReference>
<feature type="domain" description="HicB-like antitoxin of toxin-antitoxin system" evidence="1">
    <location>
        <begin position="19"/>
        <end position="65"/>
    </location>
</feature>
<proteinExistence type="predicted"/>
<accession>A0A7G9Z785</accession>
<dbReference type="PANTHER" id="PTHR34504:SF4">
    <property type="entry name" value="ANTITOXIN HICB"/>
    <property type="match status" value="1"/>
</dbReference>
<dbReference type="InterPro" id="IPR031807">
    <property type="entry name" value="HicB-like"/>
</dbReference>
<reference evidence="2" key="1">
    <citation type="submission" date="2020-06" db="EMBL/GenBank/DDBJ databases">
        <title>Unique genomic features of the anaerobic methanotrophic archaea.</title>
        <authorList>
            <person name="Chadwick G.L."/>
            <person name="Skennerton C.T."/>
            <person name="Laso-Perez R."/>
            <person name="Leu A.O."/>
            <person name="Speth D.R."/>
            <person name="Yu H."/>
            <person name="Morgan-Lang C."/>
            <person name="Hatzenpichler R."/>
            <person name="Goudeau D."/>
            <person name="Malmstrom R."/>
            <person name="Brazelton W.J."/>
            <person name="Woyke T."/>
            <person name="Hallam S.J."/>
            <person name="Tyson G.W."/>
            <person name="Wegener G."/>
            <person name="Boetius A."/>
            <person name="Orphan V."/>
        </authorList>
    </citation>
    <scope>NUCLEOTIDE SEQUENCE</scope>
</reference>
<dbReference type="Gene3D" id="3.30.160.250">
    <property type="match status" value="1"/>
</dbReference>
<dbReference type="InterPro" id="IPR051404">
    <property type="entry name" value="TA_system_antitoxin"/>
</dbReference>
<evidence type="ECO:0000313" key="2">
    <source>
        <dbReference type="EMBL" id="QNO56119.1"/>
    </source>
</evidence>
<dbReference type="SUPFAM" id="SSF143100">
    <property type="entry name" value="TTHA1013/TTHA0281-like"/>
    <property type="match status" value="1"/>
</dbReference>
<protein>
    <recommendedName>
        <fullName evidence="1">HicB-like antitoxin of toxin-antitoxin system domain-containing protein</fullName>
    </recommendedName>
</protein>
<dbReference type="PANTHER" id="PTHR34504">
    <property type="entry name" value="ANTITOXIN HICB"/>
    <property type="match status" value="1"/>
</dbReference>
<evidence type="ECO:0000259" key="1">
    <source>
        <dbReference type="Pfam" id="PF15919"/>
    </source>
</evidence>
<organism evidence="2">
    <name type="scientific">Candidatus Methanophaga sp. ANME-1 ERB7</name>
    <dbReference type="NCBI Taxonomy" id="2759913"/>
    <lineage>
        <taxon>Archaea</taxon>
        <taxon>Methanobacteriati</taxon>
        <taxon>Methanobacteriota</taxon>
        <taxon>Stenosarchaea group</taxon>
        <taxon>Methanomicrobia</taxon>
        <taxon>Candidatus Methanophagales</taxon>
        <taxon>Candidatus Methanophagaceae</taxon>
        <taxon>Candidatus Methanophaga</taxon>
    </lineage>
</organism>
<evidence type="ECO:0000313" key="3">
    <source>
        <dbReference type="EMBL" id="QNO56144.1"/>
    </source>
</evidence>
<gene>
    <name evidence="3" type="ORF">LBAABJFF_00004</name>
    <name evidence="2" type="ORF">POMOPPKL_00016</name>
</gene>
<dbReference type="EMBL" id="MT631647">
    <property type="protein sequence ID" value="QNO56144.1"/>
    <property type="molecule type" value="Genomic_DNA"/>
</dbReference>
<dbReference type="Pfam" id="PF15919">
    <property type="entry name" value="HicB_lk_antitox"/>
    <property type="match status" value="1"/>
</dbReference>
<name>A0A7G9Z785_9EURY</name>